<comment type="caution">
    <text evidence="2">The sequence shown here is derived from an EMBL/GenBank/DDBJ whole genome shotgun (WGS) entry which is preliminary data.</text>
</comment>
<evidence type="ECO:0000313" key="3">
    <source>
        <dbReference type="Proteomes" id="UP000609849"/>
    </source>
</evidence>
<dbReference type="InterPro" id="IPR036188">
    <property type="entry name" value="FAD/NAD-bd_sf"/>
</dbReference>
<name>A0ABR7JSH2_9FIRM</name>
<protein>
    <submittedName>
        <fullName evidence="2">FAD-dependent oxidoreductase</fullName>
    </submittedName>
</protein>
<dbReference type="PANTHER" id="PTHR42949">
    <property type="entry name" value="ANAEROBIC GLYCEROL-3-PHOSPHATE DEHYDROGENASE SUBUNIT B"/>
    <property type="match status" value="1"/>
</dbReference>
<keyword evidence="3" id="KW-1185">Reference proteome</keyword>
<evidence type="ECO:0000313" key="2">
    <source>
        <dbReference type="EMBL" id="MBC5997872.1"/>
    </source>
</evidence>
<dbReference type="PRINTS" id="PR00368">
    <property type="entry name" value="FADPNR"/>
</dbReference>
<dbReference type="Pfam" id="PF12831">
    <property type="entry name" value="FAD_oxidored"/>
    <property type="match status" value="1"/>
</dbReference>
<sequence length="299" mass="32767">MNSYDLIIIGGGAAGILCAIQGKKRGINNILIIEKDPMLGGMLSSGNYNISENEFITGKQYKERLIKELNSFDIEIKLNTMVLKIEDDNGVICTSTENGIEKIQGNQIILCNGGKETSRKVVNMVGDRSSGILTVGMAKKILNMEKLIPGKNILISGDATIYMIEEELKNSNINIVGIVCNGKNIDKVKSYDLTSDIYEGYEISSIRGEGRVSEVTLSKDGKNIYVECDTLIFAQPMLSDGVVAMRSNIALNPETTGAKVNKNYMTSRENIYACGNGIFIHSSIEEIEKECIELVTNLK</sequence>
<reference evidence="2 3" key="1">
    <citation type="submission" date="2020-08" db="EMBL/GenBank/DDBJ databases">
        <authorList>
            <person name="Liu C."/>
            <person name="Sun Q."/>
        </authorList>
    </citation>
    <scope>NUCLEOTIDE SEQUENCE [LARGE SCALE GENOMIC DNA]</scope>
    <source>
        <strain evidence="2 3">NSJ-18</strain>
    </source>
</reference>
<dbReference type="EMBL" id="JACRWE010000008">
    <property type="protein sequence ID" value="MBC5997872.1"/>
    <property type="molecule type" value="Genomic_DNA"/>
</dbReference>
<dbReference type="PANTHER" id="PTHR42949:SF3">
    <property type="entry name" value="ANAEROBIC GLYCEROL-3-PHOSPHATE DEHYDROGENASE SUBUNIT B"/>
    <property type="match status" value="1"/>
</dbReference>
<gene>
    <name evidence="2" type="ORF">H8923_14005</name>
</gene>
<dbReference type="Gene3D" id="3.50.50.60">
    <property type="entry name" value="FAD/NAD(P)-binding domain"/>
    <property type="match status" value="2"/>
</dbReference>
<dbReference type="PRINTS" id="PR00411">
    <property type="entry name" value="PNDRDTASEI"/>
</dbReference>
<organism evidence="2 3">
    <name type="scientific">Romboutsia faecis</name>
    <dbReference type="NCBI Taxonomy" id="2764597"/>
    <lineage>
        <taxon>Bacteria</taxon>
        <taxon>Bacillati</taxon>
        <taxon>Bacillota</taxon>
        <taxon>Clostridia</taxon>
        <taxon>Peptostreptococcales</taxon>
        <taxon>Peptostreptococcaceae</taxon>
        <taxon>Romboutsia</taxon>
    </lineage>
</organism>
<dbReference type="RefSeq" id="WP_153972562.1">
    <property type="nucleotide sequence ID" value="NZ_JACRWE010000008.1"/>
</dbReference>
<dbReference type="Proteomes" id="UP000609849">
    <property type="component" value="Unassembled WGS sequence"/>
</dbReference>
<dbReference type="InterPro" id="IPR051691">
    <property type="entry name" value="Metab_Enz_Cyan_OpOx_G3PDH"/>
</dbReference>
<keyword evidence="1" id="KW-0560">Oxidoreductase</keyword>
<proteinExistence type="predicted"/>
<evidence type="ECO:0000256" key="1">
    <source>
        <dbReference type="ARBA" id="ARBA00023002"/>
    </source>
</evidence>
<dbReference type="SUPFAM" id="SSF51905">
    <property type="entry name" value="FAD/NAD(P)-binding domain"/>
    <property type="match status" value="1"/>
</dbReference>
<accession>A0ABR7JSH2</accession>